<evidence type="ECO:0000313" key="2">
    <source>
        <dbReference type="EMBL" id="KAK7241054.1"/>
    </source>
</evidence>
<accession>A0ABR1FXS9</accession>
<dbReference type="Proteomes" id="UP001363151">
    <property type="component" value="Unassembled WGS sequence"/>
</dbReference>
<evidence type="ECO:0000313" key="3">
    <source>
        <dbReference type="Proteomes" id="UP001363151"/>
    </source>
</evidence>
<gene>
    <name evidence="2" type="ORF">SO694_00053048</name>
</gene>
<sequence length="304" mass="31792">MPLGPGHDRPSTPEAPAAHRAPPPHPRVSPMPQRPGLPAAPAGGARAAAPMDAADAAGAGGRGRASAGDAARPVSPELAWSAPGDDGDCQSIRWAFLRVTARADAACPALAGRETSPEWWRHACVALHGHRALGAAWYACGDRAVKDVEEGGDLDAHLAASLYNSRSVVELDLGLWEDAEASLAKADAHHPDVALYVSARGRRAARRRRVCACAEPARASVRVAAPDGAPADRGATAAAAAALVERLRTSKDLFDAAIARRRAARRNERQPRAVTAPLHPKQHESLVAHAAMLAKILEDVEFVA</sequence>
<protein>
    <submittedName>
        <fullName evidence="2">Uncharacterized protein</fullName>
    </submittedName>
</protein>
<feature type="region of interest" description="Disordered" evidence="1">
    <location>
        <begin position="1"/>
        <end position="84"/>
    </location>
</feature>
<dbReference type="EMBL" id="JBBJCI010000206">
    <property type="protein sequence ID" value="KAK7241054.1"/>
    <property type="molecule type" value="Genomic_DNA"/>
</dbReference>
<keyword evidence="3" id="KW-1185">Reference proteome</keyword>
<feature type="compositionally biased region" description="Low complexity" evidence="1">
    <location>
        <begin position="36"/>
        <end position="57"/>
    </location>
</feature>
<feature type="compositionally biased region" description="Low complexity" evidence="1">
    <location>
        <begin position="64"/>
        <end position="73"/>
    </location>
</feature>
<organism evidence="2 3">
    <name type="scientific">Aureococcus anophagefferens</name>
    <name type="common">Harmful bloom alga</name>
    <dbReference type="NCBI Taxonomy" id="44056"/>
    <lineage>
        <taxon>Eukaryota</taxon>
        <taxon>Sar</taxon>
        <taxon>Stramenopiles</taxon>
        <taxon>Ochrophyta</taxon>
        <taxon>Pelagophyceae</taxon>
        <taxon>Pelagomonadales</taxon>
        <taxon>Pelagomonadaceae</taxon>
        <taxon>Aureococcus</taxon>
    </lineage>
</organism>
<feature type="compositionally biased region" description="Pro residues" evidence="1">
    <location>
        <begin position="21"/>
        <end position="35"/>
    </location>
</feature>
<name>A0ABR1FXS9_AURAN</name>
<comment type="caution">
    <text evidence="2">The sequence shown here is derived from an EMBL/GenBank/DDBJ whole genome shotgun (WGS) entry which is preliminary data.</text>
</comment>
<evidence type="ECO:0000256" key="1">
    <source>
        <dbReference type="SAM" id="MobiDB-lite"/>
    </source>
</evidence>
<reference evidence="2 3" key="1">
    <citation type="submission" date="2024-03" db="EMBL/GenBank/DDBJ databases">
        <title>Aureococcus anophagefferens CCMP1851 and Kratosvirus quantuckense: Draft genome of a second virus-susceptible host strain in the model system.</title>
        <authorList>
            <person name="Chase E."/>
            <person name="Truchon A.R."/>
            <person name="Schepens W."/>
            <person name="Wilhelm S.W."/>
        </authorList>
    </citation>
    <scope>NUCLEOTIDE SEQUENCE [LARGE SCALE GENOMIC DNA]</scope>
    <source>
        <strain evidence="2 3">CCMP1851</strain>
    </source>
</reference>
<feature type="compositionally biased region" description="Basic and acidic residues" evidence="1">
    <location>
        <begin position="1"/>
        <end position="11"/>
    </location>
</feature>
<proteinExistence type="predicted"/>